<dbReference type="Proteomes" id="UP001058860">
    <property type="component" value="Chromosome"/>
</dbReference>
<proteinExistence type="predicted"/>
<name>A0ABY5PMV6_9ACTN</name>
<evidence type="ECO:0000313" key="2">
    <source>
        <dbReference type="Proteomes" id="UP001058860"/>
    </source>
</evidence>
<dbReference type="EMBL" id="CP088295">
    <property type="protein sequence ID" value="UUY05929.1"/>
    <property type="molecule type" value="Genomic_DNA"/>
</dbReference>
<sequence length="203" mass="22711">MSVATPTSAPTTATGTRGGNVDGQAIAITVFSTVKWWGRVVLPFVFVAPKVAPKTLTTLQRLSFIHFARWSLITQIPHNGAPQPETKLRYPHLYFESNFNGGWEEYIDAFSHILTTGMWTFWGSSYGFPKALPTGPFKAYIKANEMEASHFYSAYPEATTTEIKQAIELDPMVAELRERADRMTPEEFATAFAELMSEAQRCC</sequence>
<reference evidence="2" key="1">
    <citation type="submission" date="2021-11" db="EMBL/GenBank/DDBJ databases">
        <title>Cultivation dependent microbiological survey of springs from the worlds oldest radium mine currently devoted to the extraction of radon-saturated water.</title>
        <authorList>
            <person name="Kapinusova G."/>
            <person name="Smrhova T."/>
            <person name="Strejcek M."/>
            <person name="Suman J."/>
            <person name="Jani K."/>
            <person name="Pajer P."/>
            <person name="Uhlik O."/>
        </authorList>
    </citation>
    <scope>NUCLEOTIDE SEQUENCE [LARGE SCALE GENOMIC DNA]</scope>
    <source>
        <strain evidence="2">J379</strain>
    </source>
</reference>
<dbReference type="RefSeq" id="WP_353866367.1">
    <property type="nucleotide sequence ID" value="NZ_CP088295.1"/>
</dbReference>
<organism evidence="1 2">
    <name type="scientific">Svornostia abyssi</name>
    <dbReference type="NCBI Taxonomy" id="2898438"/>
    <lineage>
        <taxon>Bacteria</taxon>
        <taxon>Bacillati</taxon>
        <taxon>Actinomycetota</taxon>
        <taxon>Thermoleophilia</taxon>
        <taxon>Solirubrobacterales</taxon>
        <taxon>Baekduiaceae</taxon>
        <taxon>Svornostia</taxon>
    </lineage>
</organism>
<protein>
    <submittedName>
        <fullName evidence="1">Uncharacterized protein</fullName>
    </submittedName>
</protein>
<gene>
    <name evidence="1" type="ORF">LRS13_10550</name>
</gene>
<keyword evidence="2" id="KW-1185">Reference proteome</keyword>
<evidence type="ECO:0000313" key="1">
    <source>
        <dbReference type="EMBL" id="UUY05929.1"/>
    </source>
</evidence>
<accession>A0ABY5PMV6</accession>